<name>A0A2T7NTF9_POMCA</name>
<keyword evidence="2 7" id="KW-0328">Glycosyltransferase</keyword>
<keyword evidence="11" id="KW-1185">Reference proteome</keyword>
<dbReference type="EC" id="2.4.2.-" evidence="7"/>
<evidence type="ECO:0000256" key="7">
    <source>
        <dbReference type="RuleBase" id="RU362114"/>
    </source>
</evidence>
<dbReference type="CDD" id="cd01437">
    <property type="entry name" value="parp_like"/>
    <property type="match status" value="1"/>
</dbReference>
<sequence length="742" mass="84081">MFQPAGVLLVLTEREKEHVGVRDRGSGQATVNMMWTVLTNSCKNRGRAQGNIIVRFKEVNASKDEVTLQFKASNLDKKDFFGKSDPFLRLHRVNDDQSHDFIGAFSTTLNELSRGAVEANIFPVINPKKQAKKKNYKDSGQIQVLRCTIQQHQSFLDYIKGGLQMQFMVAIDFTASNGNPTHPSSLHYIHPQQPNQYVAAIKAIGEIIQDYNSKKMFPVLGFGAKLPDGQVSHDFAVNFNPQNPCVQGVDGILQAYQAALSRIQLHSPTNFSPVINLLSRYASEARDGSTYFTLLIITDGEITDMQQTKNAIVMASSLPMSIIIVGVGNAEFDAMEILDSDNCLLTDSNGRGAERDIVQFVPFRDFLGGRFGNNIESSKAALAKEVLAKIPDQVLEYMRNYFLVQLVARTFINIFQQLTTCTLNPATQALIELIFDKDMFEDAMRRFDIDLNKMSFEKLNRKDIEKGFKILDKLKEALERKDTLEELSILSSEFYDVIPRNFGTRKKPVINNTVFFQKEYDTLGDLEDIQIAQSILNEKPEQQARQIRGLIIERYFNETKPTNSWQNLVLQEIWKVDREGEEERFLAHDGIMDRKLLWYGTDMALVAAILKNGFCIKTHSSGRGGRSIHFVSESDKSSGYVRPFGNKGLMFLTEVAIGKQWKIYKESRNLMHPPEGYDSVLACGIQEPDPAFDTVITLDGKQVVVPQAKPRPTGNHSVFYQSEYLIYKESQTRIRYLLLIDF</sequence>
<evidence type="ECO:0000256" key="4">
    <source>
        <dbReference type="ARBA" id="ARBA00022695"/>
    </source>
</evidence>
<dbReference type="GO" id="GO:0071277">
    <property type="term" value="P:cellular response to calcium ion"/>
    <property type="evidence" value="ECO:0007669"/>
    <property type="project" value="TreeGrafter"/>
</dbReference>
<evidence type="ECO:0000313" key="10">
    <source>
        <dbReference type="EMBL" id="PVD24426.1"/>
    </source>
</evidence>
<dbReference type="AlphaFoldDB" id="A0A2T7NTF9"/>
<dbReference type="Proteomes" id="UP000245119">
    <property type="component" value="Linkage Group LG9"/>
</dbReference>
<gene>
    <name evidence="10" type="ORF">C0Q70_14909</name>
</gene>
<evidence type="ECO:0000259" key="8">
    <source>
        <dbReference type="PROSITE" id="PS51059"/>
    </source>
</evidence>
<dbReference type="InterPro" id="IPR002035">
    <property type="entry name" value="VWF_A"/>
</dbReference>
<dbReference type="PANTHER" id="PTHR10857:SF106">
    <property type="entry name" value="C2 DOMAIN-CONTAINING PROTEIN"/>
    <property type="match status" value="1"/>
</dbReference>
<dbReference type="InterPro" id="IPR045052">
    <property type="entry name" value="Copine"/>
</dbReference>
<dbReference type="Gene3D" id="1.20.142.10">
    <property type="entry name" value="Poly(ADP-ribose) polymerase, regulatory domain"/>
    <property type="match status" value="1"/>
</dbReference>
<keyword evidence="5 7" id="KW-0520">NAD</keyword>
<dbReference type="InterPro" id="IPR004102">
    <property type="entry name" value="Poly(ADP-ribose)pol_reg_dom"/>
</dbReference>
<dbReference type="GO" id="GO:0016779">
    <property type="term" value="F:nucleotidyltransferase activity"/>
    <property type="evidence" value="ECO:0007669"/>
    <property type="project" value="UniProtKB-KW"/>
</dbReference>
<reference evidence="10 11" key="1">
    <citation type="submission" date="2018-04" db="EMBL/GenBank/DDBJ databases">
        <title>The genome of golden apple snail Pomacea canaliculata provides insight into stress tolerance and invasive adaptation.</title>
        <authorList>
            <person name="Liu C."/>
            <person name="Liu B."/>
            <person name="Ren Y."/>
            <person name="Zhang Y."/>
            <person name="Wang H."/>
            <person name="Li S."/>
            <person name="Jiang F."/>
            <person name="Yin L."/>
            <person name="Zhang G."/>
            <person name="Qian W."/>
            <person name="Fan W."/>
        </authorList>
    </citation>
    <scope>NUCLEOTIDE SEQUENCE [LARGE SCALE GENOMIC DNA]</scope>
    <source>
        <strain evidence="10">SZHN2017</strain>
        <tissue evidence="10">Muscle</tissue>
    </source>
</reference>
<dbReference type="STRING" id="400727.A0A2T7NTF9"/>
<feature type="domain" description="PARP alpha-helical" evidence="9">
    <location>
        <begin position="420"/>
        <end position="537"/>
    </location>
</feature>
<keyword evidence="4" id="KW-0548">Nucleotidyltransferase</keyword>
<comment type="caution">
    <text evidence="10">The sequence shown here is derived from an EMBL/GenBank/DDBJ whole genome shotgun (WGS) entry which is preliminary data.</text>
</comment>
<dbReference type="GO" id="GO:0003950">
    <property type="term" value="F:NAD+ poly-ADP-ribosyltransferase activity"/>
    <property type="evidence" value="ECO:0007669"/>
    <property type="project" value="UniProtKB-UniRule"/>
</dbReference>
<protein>
    <recommendedName>
        <fullName evidence="7">Poly [ADP-ribose] polymerase</fullName>
        <shortName evidence="7">PARP</shortName>
        <ecNumber evidence="7">2.4.2.-</ecNumber>
    </recommendedName>
</protein>
<dbReference type="InterPro" id="IPR036465">
    <property type="entry name" value="vWFA_dom_sf"/>
</dbReference>
<dbReference type="GO" id="GO:0005886">
    <property type="term" value="C:plasma membrane"/>
    <property type="evidence" value="ECO:0007669"/>
    <property type="project" value="TreeGrafter"/>
</dbReference>
<dbReference type="Gene3D" id="3.90.228.10">
    <property type="match status" value="1"/>
</dbReference>
<evidence type="ECO:0000256" key="3">
    <source>
        <dbReference type="ARBA" id="ARBA00022679"/>
    </source>
</evidence>
<dbReference type="OrthoDB" id="5855668at2759"/>
<comment type="subcellular location">
    <subcellularLocation>
        <location evidence="1">Nucleus</location>
    </subcellularLocation>
</comment>
<proteinExistence type="predicted"/>
<organism evidence="10 11">
    <name type="scientific">Pomacea canaliculata</name>
    <name type="common">Golden apple snail</name>
    <dbReference type="NCBI Taxonomy" id="400727"/>
    <lineage>
        <taxon>Eukaryota</taxon>
        <taxon>Metazoa</taxon>
        <taxon>Spiralia</taxon>
        <taxon>Lophotrochozoa</taxon>
        <taxon>Mollusca</taxon>
        <taxon>Gastropoda</taxon>
        <taxon>Caenogastropoda</taxon>
        <taxon>Architaenioglossa</taxon>
        <taxon>Ampullarioidea</taxon>
        <taxon>Ampullariidae</taxon>
        <taxon>Pomacea</taxon>
    </lineage>
</organism>
<dbReference type="PROSITE" id="PS51059">
    <property type="entry name" value="PARP_CATALYTIC"/>
    <property type="match status" value="1"/>
</dbReference>
<dbReference type="Pfam" id="PF07002">
    <property type="entry name" value="Copine"/>
    <property type="match status" value="1"/>
</dbReference>
<accession>A0A2T7NTF9</accession>
<dbReference type="GO" id="GO:0005634">
    <property type="term" value="C:nucleus"/>
    <property type="evidence" value="ECO:0007669"/>
    <property type="project" value="UniProtKB-SubCell"/>
</dbReference>
<dbReference type="EMBL" id="PZQS01000009">
    <property type="protein sequence ID" value="PVD24426.1"/>
    <property type="molecule type" value="Genomic_DNA"/>
</dbReference>
<dbReference type="GO" id="GO:0005544">
    <property type="term" value="F:calcium-dependent phospholipid binding"/>
    <property type="evidence" value="ECO:0007669"/>
    <property type="project" value="InterPro"/>
</dbReference>
<dbReference type="PROSITE" id="PS51060">
    <property type="entry name" value="PARP_ALPHA_HD"/>
    <property type="match status" value="1"/>
</dbReference>
<dbReference type="Pfam" id="PF00644">
    <property type="entry name" value="PARP"/>
    <property type="match status" value="1"/>
</dbReference>
<evidence type="ECO:0000313" key="11">
    <source>
        <dbReference type="Proteomes" id="UP000245119"/>
    </source>
</evidence>
<evidence type="ECO:0000256" key="6">
    <source>
        <dbReference type="ARBA" id="ARBA00023242"/>
    </source>
</evidence>
<dbReference type="Pfam" id="PF02877">
    <property type="entry name" value="PARP_reg"/>
    <property type="match status" value="1"/>
</dbReference>
<keyword evidence="6" id="KW-0539">Nucleus</keyword>
<evidence type="ECO:0000259" key="9">
    <source>
        <dbReference type="PROSITE" id="PS51060"/>
    </source>
</evidence>
<feature type="domain" description="PARP catalytic" evidence="8">
    <location>
        <begin position="527"/>
        <end position="742"/>
    </location>
</feature>
<evidence type="ECO:0000256" key="5">
    <source>
        <dbReference type="ARBA" id="ARBA00023027"/>
    </source>
</evidence>
<dbReference type="InterPro" id="IPR012317">
    <property type="entry name" value="Poly(ADP-ribose)pol_cat_dom"/>
</dbReference>
<dbReference type="SUPFAM" id="SSF47587">
    <property type="entry name" value="Domain of poly(ADP-ribose) polymerase"/>
    <property type="match status" value="1"/>
</dbReference>
<dbReference type="SMART" id="SM00327">
    <property type="entry name" value="VWA"/>
    <property type="match status" value="1"/>
</dbReference>
<dbReference type="SUPFAM" id="SSF53300">
    <property type="entry name" value="vWA-like"/>
    <property type="match status" value="1"/>
</dbReference>
<evidence type="ECO:0000256" key="2">
    <source>
        <dbReference type="ARBA" id="ARBA00022676"/>
    </source>
</evidence>
<dbReference type="SUPFAM" id="SSF56399">
    <property type="entry name" value="ADP-ribosylation"/>
    <property type="match status" value="1"/>
</dbReference>
<evidence type="ECO:0000256" key="1">
    <source>
        <dbReference type="ARBA" id="ARBA00004123"/>
    </source>
</evidence>
<dbReference type="InterPro" id="IPR036616">
    <property type="entry name" value="Poly(ADP-ribose)pol_reg_dom_sf"/>
</dbReference>
<keyword evidence="3 7" id="KW-0808">Transferase</keyword>
<dbReference type="InterPro" id="IPR010734">
    <property type="entry name" value="Copine_C"/>
</dbReference>
<dbReference type="PANTHER" id="PTHR10857">
    <property type="entry name" value="COPINE"/>
    <property type="match status" value="1"/>
</dbReference>